<reference evidence="2" key="1">
    <citation type="journal article" date="2018" name="Nat. Microbiol.">
        <title>Leveraging single-cell genomics to expand the fungal tree of life.</title>
        <authorList>
            <person name="Ahrendt S.R."/>
            <person name="Quandt C.A."/>
            <person name="Ciobanu D."/>
            <person name="Clum A."/>
            <person name="Salamov A."/>
            <person name="Andreopoulos B."/>
            <person name="Cheng J.F."/>
            <person name="Woyke T."/>
            <person name="Pelin A."/>
            <person name="Henrissat B."/>
            <person name="Reynolds N.K."/>
            <person name="Benny G.L."/>
            <person name="Smith M.E."/>
            <person name="James T.Y."/>
            <person name="Grigoriev I.V."/>
        </authorList>
    </citation>
    <scope>NUCLEOTIDE SEQUENCE [LARGE SCALE GENOMIC DNA]</scope>
    <source>
        <strain evidence="2">Benny S71-1</strain>
    </source>
</reference>
<dbReference type="EMBL" id="KZ989323">
    <property type="protein sequence ID" value="RKP26836.1"/>
    <property type="molecule type" value="Genomic_DNA"/>
</dbReference>
<dbReference type="AlphaFoldDB" id="A0A4P9Z326"/>
<protein>
    <submittedName>
        <fullName evidence="1">Uncharacterized protein</fullName>
    </submittedName>
</protein>
<accession>A0A4P9Z326</accession>
<name>A0A4P9Z326_9FUNG</name>
<proteinExistence type="predicted"/>
<keyword evidence="2" id="KW-1185">Reference proteome</keyword>
<evidence type="ECO:0000313" key="2">
    <source>
        <dbReference type="Proteomes" id="UP000278143"/>
    </source>
</evidence>
<organism evidence="1 2">
    <name type="scientific">Syncephalis pseudoplumigaleata</name>
    <dbReference type="NCBI Taxonomy" id="1712513"/>
    <lineage>
        <taxon>Eukaryota</taxon>
        <taxon>Fungi</taxon>
        <taxon>Fungi incertae sedis</taxon>
        <taxon>Zoopagomycota</taxon>
        <taxon>Zoopagomycotina</taxon>
        <taxon>Zoopagomycetes</taxon>
        <taxon>Zoopagales</taxon>
        <taxon>Piptocephalidaceae</taxon>
        <taxon>Syncephalis</taxon>
    </lineage>
</organism>
<evidence type="ECO:0000313" key="1">
    <source>
        <dbReference type="EMBL" id="RKP26836.1"/>
    </source>
</evidence>
<sequence length="376" mass="41414">MQSTVQTIDEPRHDIVSGTARLRMPCWPFGAGYAWRMLGNGGCAVAPGMPAPLCLSLTARCTQTNEASDEGDGHEWSSTSATVRVDWTAHERLVCKDTGEAEWIRWHGHDPCMLEESPAIERVILREMVRTMASAAMHRAIVSSGARLHGPLPTTRAVGGNAEGSIHSIIRKERDVANYNDSHADAHAWQCAAVSTMSIMADALQLDREDCAHRMLDDQSDFCFDRETRQWPPASLLRRLVLAFLYCANHPTLHRMLAKEQCTQLSSTMADVAPTSMEADERPVYLFAALMQSIGWDAGLLLDWTTSAETHAQCIVFVRAVFADLAARPATTDDDAAVEQPARAVLRTLQRRLRTALQYGAVACRPGLTDILAYAL</sequence>
<dbReference type="Proteomes" id="UP000278143">
    <property type="component" value="Unassembled WGS sequence"/>
</dbReference>
<dbReference type="OrthoDB" id="10557118at2759"/>
<gene>
    <name evidence="1" type="ORF">SYNPS1DRAFT_27486</name>
</gene>